<comment type="caution">
    <text evidence="2">The sequence shown here is derived from an EMBL/GenBank/DDBJ whole genome shotgun (WGS) entry which is preliminary data.</text>
</comment>
<accession>A0AAD3SYY8</accession>
<gene>
    <name evidence="2" type="ORF">Nepgr_020447</name>
</gene>
<evidence type="ECO:0000256" key="1">
    <source>
        <dbReference type="SAM" id="MobiDB-lite"/>
    </source>
</evidence>
<sequence length="195" mass="20969">MLDFAVAELSNEPLRIQCHMVADVATFVSSGCNLDEKSYADDLGETPSPVSPSGFDGPDLPLQVQHKDQSCPLVNCPDSTVDARYPPSNSTIPIASPVVVPGFIADENLAAENDDVNSQSSEEWTAEVIANDPMHYALRCLLGENDSQSFFNSVTKDQRGVLFDFIDSCWFDGSCFSKSLAASEVGGYAACEDAE</sequence>
<protein>
    <submittedName>
        <fullName evidence="2">Uncharacterized protein</fullName>
    </submittedName>
</protein>
<proteinExistence type="predicted"/>
<keyword evidence="3" id="KW-1185">Reference proteome</keyword>
<organism evidence="2 3">
    <name type="scientific">Nepenthes gracilis</name>
    <name type="common">Slender pitcher plant</name>
    <dbReference type="NCBI Taxonomy" id="150966"/>
    <lineage>
        <taxon>Eukaryota</taxon>
        <taxon>Viridiplantae</taxon>
        <taxon>Streptophyta</taxon>
        <taxon>Embryophyta</taxon>
        <taxon>Tracheophyta</taxon>
        <taxon>Spermatophyta</taxon>
        <taxon>Magnoliopsida</taxon>
        <taxon>eudicotyledons</taxon>
        <taxon>Gunneridae</taxon>
        <taxon>Pentapetalae</taxon>
        <taxon>Caryophyllales</taxon>
        <taxon>Nepenthaceae</taxon>
        <taxon>Nepenthes</taxon>
    </lineage>
</organism>
<evidence type="ECO:0000313" key="3">
    <source>
        <dbReference type="Proteomes" id="UP001279734"/>
    </source>
</evidence>
<dbReference type="EMBL" id="BSYO01000019">
    <property type="protein sequence ID" value="GMH18606.1"/>
    <property type="molecule type" value="Genomic_DNA"/>
</dbReference>
<reference evidence="2" key="1">
    <citation type="submission" date="2023-05" db="EMBL/GenBank/DDBJ databases">
        <title>Nepenthes gracilis genome sequencing.</title>
        <authorList>
            <person name="Fukushima K."/>
        </authorList>
    </citation>
    <scope>NUCLEOTIDE SEQUENCE</scope>
    <source>
        <strain evidence="2">SING2019-196</strain>
    </source>
</reference>
<dbReference type="Proteomes" id="UP001279734">
    <property type="component" value="Unassembled WGS sequence"/>
</dbReference>
<feature type="region of interest" description="Disordered" evidence="1">
    <location>
        <begin position="39"/>
        <end position="60"/>
    </location>
</feature>
<evidence type="ECO:0000313" key="2">
    <source>
        <dbReference type="EMBL" id="GMH18606.1"/>
    </source>
</evidence>
<name>A0AAD3SYY8_NEPGR</name>
<dbReference type="AlphaFoldDB" id="A0AAD3SYY8"/>